<accession>A0A4R1Q1Q0</accession>
<dbReference type="PANTHER" id="PTHR13832:SF860">
    <property type="entry name" value="PROTEIN PHOSPHATASE PHPP"/>
    <property type="match status" value="1"/>
</dbReference>
<dbReference type="AlphaFoldDB" id="A0A4R1Q1Q0"/>
<dbReference type="InterPro" id="IPR036457">
    <property type="entry name" value="PPM-type-like_dom_sf"/>
</dbReference>
<dbReference type="InterPro" id="IPR015655">
    <property type="entry name" value="PP2C"/>
</dbReference>
<comment type="caution">
    <text evidence="2">The sequence shown here is derived from an EMBL/GenBank/DDBJ whole genome shotgun (WGS) entry which is preliminary data.</text>
</comment>
<evidence type="ECO:0000313" key="3">
    <source>
        <dbReference type="Proteomes" id="UP000295063"/>
    </source>
</evidence>
<dbReference type="RefSeq" id="WP_243650375.1">
    <property type="nucleotide sequence ID" value="NZ_DAMAKO010000002.1"/>
</dbReference>
<dbReference type="PANTHER" id="PTHR13832">
    <property type="entry name" value="PROTEIN PHOSPHATASE 2C"/>
    <property type="match status" value="1"/>
</dbReference>
<dbReference type="SUPFAM" id="SSF81606">
    <property type="entry name" value="PP2C-like"/>
    <property type="match status" value="1"/>
</dbReference>
<dbReference type="SMART" id="SM00332">
    <property type="entry name" value="PP2Cc"/>
    <property type="match status" value="1"/>
</dbReference>
<dbReference type="GO" id="GO:0004722">
    <property type="term" value="F:protein serine/threonine phosphatase activity"/>
    <property type="evidence" value="ECO:0007669"/>
    <property type="project" value="InterPro"/>
</dbReference>
<gene>
    <name evidence="2" type="ORF">EV210_10185</name>
</gene>
<protein>
    <submittedName>
        <fullName evidence="2">Protein phosphatase</fullName>
    </submittedName>
</protein>
<name>A0A4R1Q1Q0_9FIRM</name>
<dbReference type="NCBIfam" id="NF033484">
    <property type="entry name" value="Stp1_PP2C_phos"/>
    <property type="match status" value="1"/>
</dbReference>
<evidence type="ECO:0000259" key="1">
    <source>
        <dbReference type="PROSITE" id="PS51746"/>
    </source>
</evidence>
<dbReference type="InterPro" id="IPR001932">
    <property type="entry name" value="PPM-type_phosphatase-like_dom"/>
</dbReference>
<keyword evidence="3" id="KW-1185">Reference proteome</keyword>
<proteinExistence type="predicted"/>
<organism evidence="2 3">
    <name type="scientific">Anaerospora hongkongensis</name>
    <dbReference type="NCBI Taxonomy" id="244830"/>
    <lineage>
        <taxon>Bacteria</taxon>
        <taxon>Bacillati</taxon>
        <taxon>Bacillota</taxon>
        <taxon>Negativicutes</taxon>
        <taxon>Selenomonadales</taxon>
        <taxon>Sporomusaceae</taxon>
        <taxon>Anaerospora</taxon>
    </lineage>
</organism>
<sequence>MMLAYVKSDIGMVRKANEDSFAFEPPHLFVVADGMGGHVAGEVASSIAAATVKEYVLRNLGDVHPRQLLEQAILQANQEIFEKAQNHAEYAGMGTTVTAAILDESNIFWGHVGDSRLYYANNDGLEQLTSDHSLVWELIKAGTISKEEALVHPQRNILTRAVGTSEHLRVETGAYQYHPGDKVLLCTDGLTNMVGEDELALAMVNNTQDGQLILDGLIEKANNAGGNDNITAILIAL</sequence>
<dbReference type="EMBL" id="SLUI01000001">
    <property type="protein sequence ID" value="TCL39889.1"/>
    <property type="molecule type" value="Genomic_DNA"/>
</dbReference>
<feature type="domain" description="PPM-type phosphatase" evidence="1">
    <location>
        <begin position="3"/>
        <end position="237"/>
    </location>
</feature>
<reference evidence="2 3" key="1">
    <citation type="submission" date="2019-03" db="EMBL/GenBank/DDBJ databases">
        <title>Genomic Encyclopedia of Type Strains, Phase IV (KMG-IV): sequencing the most valuable type-strain genomes for metagenomic binning, comparative biology and taxonomic classification.</title>
        <authorList>
            <person name="Goeker M."/>
        </authorList>
    </citation>
    <scope>NUCLEOTIDE SEQUENCE [LARGE SCALE GENOMIC DNA]</scope>
    <source>
        <strain evidence="2 3">DSM 15969</strain>
    </source>
</reference>
<evidence type="ECO:0000313" key="2">
    <source>
        <dbReference type="EMBL" id="TCL39889.1"/>
    </source>
</evidence>
<dbReference type="Gene3D" id="3.60.40.10">
    <property type="entry name" value="PPM-type phosphatase domain"/>
    <property type="match status" value="1"/>
</dbReference>
<dbReference type="CDD" id="cd00143">
    <property type="entry name" value="PP2Cc"/>
    <property type="match status" value="1"/>
</dbReference>
<dbReference type="Pfam" id="PF13672">
    <property type="entry name" value="PP2C_2"/>
    <property type="match status" value="1"/>
</dbReference>
<dbReference type="Proteomes" id="UP000295063">
    <property type="component" value="Unassembled WGS sequence"/>
</dbReference>
<dbReference type="PROSITE" id="PS51746">
    <property type="entry name" value="PPM_2"/>
    <property type="match status" value="1"/>
</dbReference>
<dbReference type="SMART" id="SM00331">
    <property type="entry name" value="PP2C_SIG"/>
    <property type="match status" value="1"/>
</dbReference>